<reference evidence="1" key="1">
    <citation type="journal article" date="2020" name="Stud. Mycol.">
        <title>101 Dothideomycetes genomes: a test case for predicting lifestyles and emergence of pathogens.</title>
        <authorList>
            <person name="Haridas S."/>
            <person name="Albert R."/>
            <person name="Binder M."/>
            <person name="Bloem J."/>
            <person name="Labutti K."/>
            <person name="Salamov A."/>
            <person name="Andreopoulos B."/>
            <person name="Baker S."/>
            <person name="Barry K."/>
            <person name="Bills G."/>
            <person name="Bluhm B."/>
            <person name="Cannon C."/>
            <person name="Castanera R."/>
            <person name="Culley D."/>
            <person name="Daum C."/>
            <person name="Ezra D."/>
            <person name="Gonzalez J."/>
            <person name="Henrissat B."/>
            <person name="Kuo A."/>
            <person name="Liang C."/>
            <person name="Lipzen A."/>
            <person name="Lutzoni F."/>
            <person name="Magnuson J."/>
            <person name="Mondo S."/>
            <person name="Nolan M."/>
            <person name="Ohm R."/>
            <person name="Pangilinan J."/>
            <person name="Park H.-J."/>
            <person name="Ramirez L."/>
            <person name="Alfaro M."/>
            <person name="Sun H."/>
            <person name="Tritt A."/>
            <person name="Yoshinaga Y."/>
            <person name="Zwiers L.-H."/>
            <person name="Turgeon B."/>
            <person name="Goodwin S."/>
            <person name="Spatafora J."/>
            <person name="Crous P."/>
            <person name="Grigoriev I."/>
        </authorList>
    </citation>
    <scope>NUCLEOTIDE SEQUENCE</scope>
    <source>
        <strain evidence="1">CBS 121167</strain>
    </source>
</reference>
<keyword evidence="2" id="KW-1185">Reference proteome</keyword>
<evidence type="ECO:0000313" key="1">
    <source>
        <dbReference type="EMBL" id="KAF2136180.1"/>
    </source>
</evidence>
<sequence>MNIHLVLLSSYLGNWEYYLETLAAELQTIQGCVLVFDIGQSTSEQFTSEELQDLLRLQNKVLFRSTATLRSTVRVVKLLEDINGKLVGGTPEFLERTERTQRSLRSYLDELEGHLSASEALAKRIQATIGLLVSLLDLRNQAMADKTNSHMLQLTREGVDDNATVRVITVFTLIYLPATFIAVFESSPLCGDALAET</sequence>
<organism evidence="1 2">
    <name type="scientific">Aplosporella prunicola CBS 121167</name>
    <dbReference type="NCBI Taxonomy" id="1176127"/>
    <lineage>
        <taxon>Eukaryota</taxon>
        <taxon>Fungi</taxon>
        <taxon>Dikarya</taxon>
        <taxon>Ascomycota</taxon>
        <taxon>Pezizomycotina</taxon>
        <taxon>Dothideomycetes</taxon>
        <taxon>Dothideomycetes incertae sedis</taxon>
        <taxon>Botryosphaeriales</taxon>
        <taxon>Aplosporellaceae</taxon>
        <taxon>Aplosporella</taxon>
    </lineage>
</organism>
<name>A0A6A6AWS3_9PEZI</name>
<evidence type="ECO:0000313" key="2">
    <source>
        <dbReference type="Proteomes" id="UP000799438"/>
    </source>
</evidence>
<dbReference type="GeneID" id="54302021"/>
<dbReference type="Proteomes" id="UP000799438">
    <property type="component" value="Unassembled WGS sequence"/>
</dbReference>
<dbReference type="OrthoDB" id="5396681at2759"/>
<gene>
    <name evidence="1" type="ORF">K452DRAFT_322602</name>
</gene>
<dbReference type="RefSeq" id="XP_033391898.1">
    <property type="nucleotide sequence ID" value="XM_033544525.1"/>
</dbReference>
<protein>
    <submittedName>
        <fullName evidence="1">Uncharacterized protein</fullName>
    </submittedName>
</protein>
<proteinExistence type="predicted"/>
<accession>A0A6A6AWS3</accession>
<dbReference type="EMBL" id="ML995531">
    <property type="protein sequence ID" value="KAF2136180.1"/>
    <property type="molecule type" value="Genomic_DNA"/>
</dbReference>
<dbReference type="AlphaFoldDB" id="A0A6A6AWS3"/>